<proteinExistence type="predicted"/>
<dbReference type="Proteomes" id="UP000267606">
    <property type="component" value="Unassembled WGS sequence"/>
</dbReference>
<sequence>MLKHEDGETNDFDVHMAPCFVRELYEINHQVFDVDISQSIVAPEIIDVAADASIETEPDVMEKPAELQEQTTLVKKDAAETSATTEIESLKIEATSVSETHTPSFSDTPKSITLQEDEQQVQLRRQIVSLGKQPKAQQIRRKKDMVESLFDSLTGYFDPSEGRRRRQRTKTYEEEQNEKVCFLSK</sequence>
<protein>
    <submittedName>
        <fullName evidence="2 4">Uncharacterized protein</fullName>
    </submittedName>
</protein>
<name>A0A183HNI4_9BILA</name>
<feature type="region of interest" description="Disordered" evidence="1">
    <location>
        <begin position="85"/>
        <end position="110"/>
    </location>
</feature>
<evidence type="ECO:0000256" key="1">
    <source>
        <dbReference type="SAM" id="MobiDB-lite"/>
    </source>
</evidence>
<reference evidence="4" key="1">
    <citation type="submission" date="2016-06" db="UniProtKB">
        <authorList>
            <consortium name="WormBaseParasite"/>
        </authorList>
    </citation>
    <scope>IDENTIFICATION</scope>
</reference>
<evidence type="ECO:0000313" key="4">
    <source>
        <dbReference type="WBParaSite" id="OFLC_0000904501-mRNA-1"/>
    </source>
</evidence>
<dbReference type="EMBL" id="UZAJ01010725">
    <property type="protein sequence ID" value="VDO58511.1"/>
    <property type="molecule type" value="Genomic_DNA"/>
</dbReference>
<gene>
    <name evidence="2" type="ORF">OFLC_LOCUS9049</name>
</gene>
<dbReference type="AlphaFoldDB" id="A0A183HNI4"/>
<dbReference type="STRING" id="387005.A0A183HNI4"/>
<feature type="compositionally biased region" description="Polar residues" evidence="1">
    <location>
        <begin position="95"/>
        <end position="110"/>
    </location>
</feature>
<evidence type="ECO:0000313" key="2">
    <source>
        <dbReference type="EMBL" id="VDO58511.1"/>
    </source>
</evidence>
<feature type="region of interest" description="Disordered" evidence="1">
    <location>
        <begin position="158"/>
        <end position="185"/>
    </location>
</feature>
<dbReference type="WBParaSite" id="OFLC_0000904501-mRNA-1">
    <property type="protein sequence ID" value="OFLC_0000904501-mRNA-1"/>
    <property type="gene ID" value="OFLC_0000904501"/>
</dbReference>
<organism evidence="4">
    <name type="scientific">Onchocerca flexuosa</name>
    <dbReference type="NCBI Taxonomy" id="387005"/>
    <lineage>
        <taxon>Eukaryota</taxon>
        <taxon>Metazoa</taxon>
        <taxon>Ecdysozoa</taxon>
        <taxon>Nematoda</taxon>
        <taxon>Chromadorea</taxon>
        <taxon>Rhabditida</taxon>
        <taxon>Spirurina</taxon>
        <taxon>Spiruromorpha</taxon>
        <taxon>Filarioidea</taxon>
        <taxon>Onchocercidae</taxon>
        <taxon>Onchocerca</taxon>
    </lineage>
</organism>
<evidence type="ECO:0000313" key="3">
    <source>
        <dbReference type="Proteomes" id="UP000267606"/>
    </source>
</evidence>
<keyword evidence="3" id="KW-1185">Reference proteome</keyword>
<reference evidence="2 3" key="2">
    <citation type="submission" date="2018-11" db="EMBL/GenBank/DDBJ databases">
        <authorList>
            <consortium name="Pathogen Informatics"/>
        </authorList>
    </citation>
    <scope>NUCLEOTIDE SEQUENCE [LARGE SCALE GENOMIC DNA]</scope>
</reference>
<accession>A0A183HNI4</accession>